<dbReference type="Gene3D" id="3.40.50.970">
    <property type="match status" value="2"/>
</dbReference>
<dbReference type="InterPro" id="IPR011766">
    <property type="entry name" value="TPP_enzyme_TPP-bd"/>
</dbReference>
<dbReference type="GO" id="GO:0030976">
    <property type="term" value="F:thiamine pyrophosphate binding"/>
    <property type="evidence" value="ECO:0007669"/>
    <property type="project" value="InterPro"/>
</dbReference>
<dbReference type="InterPro" id="IPR012000">
    <property type="entry name" value="Thiamin_PyroP_enz_cen_dom"/>
</dbReference>
<dbReference type="EC" id="1.2.3.3" evidence="3"/>
<evidence type="ECO:0000313" key="9">
    <source>
        <dbReference type="Proteomes" id="UP000051679"/>
    </source>
</evidence>
<dbReference type="OrthoDB" id="4494979at2"/>
<dbReference type="SUPFAM" id="SSF52467">
    <property type="entry name" value="DHS-like NAD/FAD-binding domain"/>
    <property type="match status" value="1"/>
</dbReference>
<dbReference type="InterPro" id="IPR047210">
    <property type="entry name" value="TPP_PYR_POXB-like"/>
</dbReference>
<dbReference type="CDD" id="cd07039">
    <property type="entry name" value="TPP_PYR_POX"/>
    <property type="match status" value="1"/>
</dbReference>
<dbReference type="InterPro" id="IPR012001">
    <property type="entry name" value="Thiamin_PyroP_enz_TPP-bd_dom"/>
</dbReference>
<keyword evidence="8" id="KW-0670">Pyruvate</keyword>
<dbReference type="Gene3D" id="3.40.50.1220">
    <property type="entry name" value="TPP-binding domain"/>
    <property type="match status" value="1"/>
</dbReference>
<organism evidence="8 9">
    <name type="scientific">Lacticaseibacillus sharpeae JCM 1186 = DSM 20505</name>
    <dbReference type="NCBI Taxonomy" id="1291052"/>
    <lineage>
        <taxon>Bacteria</taxon>
        <taxon>Bacillati</taxon>
        <taxon>Bacillota</taxon>
        <taxon>Bacilli</taxon>
        <taxon>Lactobacillales</taxon>
        <taxon>Lactobacillaceae</taxon>
        <taxon>Lacticaseibacillus</taxon>
    </lineage>
</organism>
<dbReference type="PATRIC" id="fig|1291052.5.peg.2329"/>
<evidence type="ECO:0000256" key="3">
    <source>
        <dbReference type="NCBIfam" id="TIGR02720"/>
    </source>
</evidence>
<evidence type="ECO:0000259" key="6">
    <source>
        <dbReference type="Pfam" id="PF02775"/>
    </source>
</evidence>
<feature type="domain" description="Thiamine pyrophosphate enzyme central" evidence="5">
    <location>
        <begin position="195"/>
        <end position="322"/>
    </location>
</feature>
<reference evidence="8 9" key="1">
    <citation type="journal article" date="2015" name="Genome Announc.">
        <title>Expanding the biotechnology potential of lactobacilli through comparative genomics of 213 strains and associated genera.</title>
        <authorList>
            <person name="Sun Z."/>
            <person name="Harris H.M."/>
            <person name="McCann A."/>
            <person name="Guo C."/>
            <person name="Argimon S."/>
            <person name="Zhang W."/>
            <person name="Yang X."/>
            <person name="Jeffery I.B."/>
            <person name="Cooney J.C."/>
            <person name="Kagawa T.F."/>
            <person name="Liu W."/>
            <person name="Song Y."/>
            <person name="Salvetti E."/>
            <person name="Wrobel A."/>
            <person name="Rasinkangas P."/>
            <person name="Parkhill J."/>
            <person name="Rea M.C."/>
            <person name="O'Sullivan O."/>
            <person name="Ritari J."/>
            <person name="Douillard F.P."/>
            <person name="Paul Ross R."/>
            <person name="Yang R."/>
            <person name="Briner A.E."/>
            <person name="Felis G.E."/>
            <person name="de Vos W.M."/>
            <person name="Barrangou R."/>
            <person name="Klaenhammer T.R."/>
            <person name="Caufield P.W."/>
            <person name="Cui Y."/>
            <person name="Zhang H."/>
            <person name="O'Toole P.W."/>
        </authorList>
    </citation>
    <scope>NUCLEOTIDE SEQUENCE [LARGE SCALE GENOMIC DNA]</scope>
    <source>
        <strain evidence="8 9">DSM 20505</strain>
    </source>
</reference>
<dbReference type="GO" id="GO:0000287">
    <property type="term" value="F:magnesium ion binding"/>
    <property type="evidence" value="ECO:0007669"/>
    <property type="project" value="InterPro"/>
</dbReference>
<dbReference type="RefSeq" id="WP_056976124.1">
    <property type="nucleotide sequence ID" value="NZ_AYYO01000044.1"/>
</dbReference>
<gene>
    <name evidence="8" type="ORF">FC18_GL002261</name>
</gene>
<sequence>MVKQINAADAMIKVLEDWGIHQIYGIPGGSFDSTMNALHNRRNTMRYIQVRHEEVGALAAAGEAKITGKIGATFGSAGPGAVHLLNGLYDAKHDHVPVLALVGQVATSAMNTDYFQEMNENPMFADVAVYNRTVMTAQQMPHVVDEAIRQAYKHSGVAVVTIPTDLGWVAIDDDYVSSAKLYQRPLLPVPDVGRIDQALAILGAAKRPVMYVGQGAKDAADDVLTLSAKLSIPIVVTALGKDVIPDDYKANMGSAGRVATKPGVETARAADAVLFLGSDFPFQPYFINPDAKYIQVDIDASKFGRRHTVDVAILGDAKQVVASMLARSQAKKPTSWYNAALANKANWAAWIRSFGESAAEPMRVEPIFKQINAMATDDAIFQVDVGNVTIDGMRFLDTSKQQRFTTSGWYATMGYALPAAIGAQVEFPDRQVWSISGDGGFAMVMQDIITQVKYKLPIINVILSNDSLGFIEAEQDDTRQPHSGVDLLPGMRYADASAALGAAGYEVHNLKELKTAFAAAQHRTGPVVINVHIANTRPLPVEQLVLDPEVNTQEEVDAFVKQYQAGGLVPLSELLRRAEAGVEPEEHLGD</sequence>
<dbReference type="GO" id="GO:0047112">
    <property type="term" value="F:pyruvate oxidase activity"/>
    <property type="evidence" value="ECO:0007669"/>
    <property type="project" value="UniProtKB-UniRule"/>
</dbReference>
<dbReference type="PANTHER" id="PTHR42981:SF2">
    <property type="entry name" value="PYRUVATE DEHYDROGENASE [UBIQUINONE]"/>
    <property type="match status" value="1"/>
</dbReference>
<evidence type="ECO:0000259" key="7">
    <source>
        <dbReference type="Pfam" id="PF02776"/>
    </source>
</evidence>
<evidence type="ECO:0000259" key="5">
    <source>
        <dbReference type="Pfam" id="PF00205"/>
    </source>
</evidence>
<comment type="caution">
    <text evidence="8">The sequence shown here is derived from an EMBL/GenBank/DDBJ whole genome shotgun (WGS) entry which is preliminary data.</text>
</comment>
<dbReference type="EMBL" id="AYYO01000044">
    <property type="protein sequence ID" value="KRM54844.1"/>
    <property type="molecule type" value="Genomic_DNA"/>
</dbReference>
<proteinExistence type="inferred from homology"/>
<evidence type="ECO:0000256" key="2">
    <source>
        <dbReference type="ARBA" id="ARBA00023052"/>
    </source>
</evidence>
<dbReference type="PANTHER" id="PTHR42981">
    <property type="entry name" value="PYRUVATE DEHYDROGENASE [UBIQUINONE]"/>
    <property type="match status" value="1"/>
</dbReference>
<dbReference type="InterPro" id="IPR047211">
    <property type="entry name" value="POXB-like"/>
</dbReference>
<dbReference type="Pfam" id="PF02776">
    <property type="entry name" value="TPP_enzyme_N"/>
    <property type="match status" value="1"/>
</dbReference>
<dbReference type="SUPFAM" id="SSF52518">
    <property type="entry name" value="Thiamin diphosphate-binding fold (THDP-binding)"/>
    <property type="match status" value="2"/>
</dbReference>
<feature type="domain" description="Thiamine pyrophosphate enzyme N-terminal TPP-binding" evidence="7">
    <location>
        <begin position="6"/>
        <end position="120"/>
    </location>
</feature>
<dbReference type="PROSITE" id="PS00187">
    <property type="entry name" value="TPP_ENZYMES"/>
    <property type="match status" value="1"/>
</dbReference>
<name>A0A0R1ZVK0_9LACO</name>
<evidence type="ECO:0000256" key="1">
    <source>
        <dbReference type="ARBA" id="ARBA00007812"/>
    </source>
</evidence>
<evidence type="ECO:0000313" key="8">
    <source>
        <dbReference type="EMBL" id="KRM54844.1"/>
    </source>
</evidence>
<dbReference type="Pfam" id="PF00205">
    <property type="entry name" value="TPP_enzyme_M"/>
    <property type="match status" value="1"/>
</dbReference>
<dbReference type="InterPro" id="IPR047212">
    <property type="entry name" value="TPP_POXB-like"/>
</dbReference>
<dbReference type="AlphaFoldDB" id="A0A0R1ZVK0"/>
<keyword evidence="2 4" id="KW-0786">Thiamine pyrophosphate</keyword>
<dbReference type="STRING" id="1291052.FC18_GL002261"/>
<dbReference type="InterPro" id="IPR029061">
    <property type="entry name" value="THDP-binding"/>
</dbReference>
<dbReference type="InterPro" id="IPR000399">
    <property type="entry name" value="TPP-bd_CS"/>
</dbReference>
<keyword evidence="9" id="KW-1185">Reference proteome</keyword>
<dbReference type="InterPro" id="IPR029035">
    <property type="entry name" value="DHS-like_NAD/FAD-binding_dom"/>
</dbReference>
<protein>
    <recommendedName>
        <fullName evidence="3">Pyruvate oxidase</fullName>
        <ecNumber evidence="3">1.2.3.3</ecNumber>
    </recommendedName>
</protein>
<feature type="domain" description="Thiamine pyrophosphate enzyme TPP-binding" evidence="6">
    <location>
        <begin position="384"/>
        <end position="531"/>
    </location>
</feature>
<dbReference type="Proteomes" id="UP000051679">
    <property type="component" value="Unassembled WGS sequence"/>
</dbReference>
<accession>A0A0R1ZVK0</accession>
<dbReference type="InterPro" id="IPR014092">
    <property type="entry name" value="Pyruvate_oxidase"/>
</dbReference>
<dbReference type="NCBIfam" id="TIGR02720">
    <property type="entry name" value="pyruv_oxi_spxB"/>
    <property type="match status" value="1"/>
</dbReference>
<comment type="similarity">
    <text evidence="1 4">Belongs to the TPP enzyme family.</text>
</comment>
<dbReference type="Gene3D" id="1.10.10.940">
    <property type="match status" value="1"/>
</dbReference>
<evidence type="ECO:0000256" key="4">
    <source>
        <dbReference type="RuleBase" id="RU362132"/>
    </source>
</evidence>
<dbReference type="CDD" id="cd02014">
    <property type="entry name" value="TPP_POX"/>
    <property type="match status" value="1"/>
</dbReference>
<dbReference type="Pfam" id="PF02775">
    <property type="entry name" value="TPP_enzyme_C"/>
    <property type="match status" value="1"/>
</dbReference>